<keyword evidence="7" id="KW-1133">Transmembrane helix</keyword>
<dbReference type="GO" id="GO:0005886">
    <property type="term" value="C:plasma membrane"/>
    <property type="evidence" value="ECO:0007669"/>
    <property type="project" value="UniProtKB-SubCell"/>
</dbReference>
<protein>
    <recommendedName>
        <fullName evidence="8">HAMP domain-containing protein</fullName>
    </recommendedName>
</protein>
<dbReference type="GO" id="GO:0000155">
    <property type="term" value="F:phosphorelay sensor kinase activity"/>
    <property type="evidence" value="ECO:0007669"/>
    <property type="project" value="InterPro"/>
</dbReference>
<feature type="transmembrane region" description="Helical" evidence="7">
    <location>
        <begin position="15"/>
        <end position="37"/>
    </location>
</feature>
<feature type="domain" description="HAMP" evidence="8">
    <location>
        <begin position="323"/>
        <end position="375"/>
    </location>
</feature>
<dbReference type="SMART" id="SM00304">
    <property type="entry name" value="HAMP"/>
    <property type="match status" value="1"/>
</dbReference>
<evidence type="ECO:0000256" key="6">
    <source>
        <dbReference type="ARBA" id="ARBA00023136"/>
    </source>
</evidence>
<accession>A0A1V4HHT1</accession>
<dbReference type="RefSeq" id="WP_158082164.1">
    <property type="nucleotide sequence ID" value="NZ_MBTG01000018.1"/>
</dbReference>
<dbReference type="PROSITE" id="PS50885">
    <property type="entry name" value="HAMP"/>
    <property type="match status" value="1"/>
</dbReference>
<evidence type="ECO:0000259" key="8">
    <source>
        <dbReference type="PROSITE" id="PS50885"/>
    </source>
</evidence>
<evidence type="ECO:0000256" key="3">
    <source>
        <dbReference type="ARBA" id="ARBA00022553"/>
    </source>
</evidence>
<dbReference type="PANTHER" id="PTHR34220:SF7">
    <property type="entry name" value="SENSOR HISTIDINE KINASE YPDA"/>
    <property type="match status" value="1"/>
</dbReference>
<dbReference type="AlphaFoldDB" id="A0A1V4HHT1"/>
<keyword evidence="6 7" id="KW-0472">Membrane</keyword>
<dbReference type="InterPro" id="IPR050640">
    <property type="entry name" value="Bact_2-comp_sensor_kinase"/>
</dbReference>
<dbReference type="Gene3D" id="6.10.340.10">
    <property type="match status" value="1"/>
</dbReference>
<dbReference type="InterPro" id="IPR003660">
    <property type="entry name" value="HAMP_dom"/>
</dbReference>
<dbReference type="Pfam" id="PF02518">
    <property type="entry name" value="HATPase_c"/>
    <property type="match status" value="1"/>
</dbReference>
<dbReference type="SMART" id="SM00387">
    <property type="entry name" value="HATPase_c"/>
    <property type="match status" value="1"/>
</dbReference>
<dbReference type="STRING" id="1469647.BC351_29695"/>
<dbReference type="OrthoDB" id="9776552at2"/>
<gene>
    <name evidence="9" type="ORF">BC351_29695</name>
</gene>
<evidence type="ECO:0000256" key="2">
    <source>
        <dbReference type="ARBA" id="ARBA00022475"/>
    </source>
</evidence>
<dbReference type="InterPro" id="IPR003594">
    <property type="entry name" value="HATPase_dom"/>
</dbReference>
<dbReference type="EMBL" id="MBTG01000018">
    <property type="protein sequence ID" value="OPH56062.1"/>
    <property type="molecule type" value="Genomic_DNA"/>
</dbReference>
<dbReference type="Pfam" id="PF00672">
    <property type="entry name" value="HAMP"/>
    <property type="match status" value="1"/>
</dbReference>
<evidence type="ECO:0000313" key="10">
    <source>
        <dbReference type="Proteomes" id="UP000190626"/>
    </source>
</evidence>
<dbReference type="InterPro" id="IPR036890">
    <property type="entry name" value="HATPase_C_sf"/>
</dbReference>
<proteinExistence type="predicted"/>
<sequence>MKLWNRLRSPWKISTVLYVLLFVMVVMPVASLSVLILQIYKQDLLQQTTDQTLQTLRALTYSAEQEIGRAVYISAAIGVDPEVLRSASMLKQATAADRQTYITSLNKTLARYSSSIPSYLLSIHFFFKDSGMYSYNRNLIPDEQSMRHSIWYHKTLEKQDEVQIQGLQKNVLYDTTDKYVISTAFSPSFMQGLQDVEMIYFTFSRDRLENILRQYPYSPSSFMILSDQTEIVATSFGLSSEDAAKMAALSNISASKEGQFITTIDGQKMLITFTSAEMVDWKICQIVPYKELTKNYNNIYKFVMIATFLGTILFLIISFYLVRSLTKPLLQLVRKMSRVMEGNLNAKIEASGSAETVILGHTFNYMLDQIQLLIIEREKEEREKRKAEFTALQSQINPHFLMNTLNAIKLMALINKVDNIRNMTVALMRLLTSSFNRGGNLTQVSEEIENLKSYFYIMEIRYGKKFEVIWEIEEQVSTAYMLKLLLQPILENCIIHGLSGTETNSRIHIIGRASERNVSIVIADNGSGVSEEQILQFNASKTGQEHTFTGMGIANVHHRINLHYGQEYGVTIEPNLPTGTKVTLLIPLIRQDEENIKDHV</sequence>
<comment type="subcellular location">
    <subcellularLocation>
        <location evidence="1">Cell membrane</location>
        <topology evidence="1">Multi-pass membrane protein</topology>
    </subcellularLocation>
</comment>
<evidence type="ECO:0000256" key="7">
    <source>
        <dbReference type="SAM" id="Phobius"/>
    </source>
</evidence>
<dbReference type="InterPro" id="IPR010559">
    <property type="entry name" value="Sig_transdc_His_kin_internal"/>
</dbReference>
<dbReference type="SUPFAM" id="SSF55874">
    <property type="entry name" value="ATPase domain of HSP90 chaperone/DNA topoisomerase II/histidine kinase"/>
    <property type="match status" value="1"/>
</dbReference>
<dbReference type="PANTHER" id="PTHR34220">
    <property type="entry name" value="SENSOR HISTIDINE KINASE YPDA"/>
    <property type="match status" value="1"/>
</dbReference>
<keyword evidence="5" id="KW-0418">Kinase</keyword>
<dbReference type="CDD" id="cd06225">
    <property type="entry name" value="HAMP"/>
    <property type="match status" value="1"/>
</dbReference>
<evidence type="ECO:0000313" key="9">
    <source>
        <dbReference type="EMBL" id="OPH56062.1"/>
    </source>
</evidence>
<dbReference type="Gene3D" id="3.30.565.10">
    <property type="entry name" value="Histidine kinase-like ATPase, C-terminal domain"/>
    <property type="match status" value="1"/>
</dbReference>
<name>A0A1V4HHT1_9BACL</name>
<keyword evidence="4" id="KW-0808">Transferase</keyword>
<keyword evidence="2" id="KW-1003">Cell membrane</keyword>
<evidence type="ECO:0000256" key="1">
    <source>
        <dbReference type="ARBA" id="ARBA00004651"/>
    </source>
</evidence>
<evidence type="ECO:0000256" key="4">
    <source>
        <dbReference type="ARBA" id="ARBA00022679"/>
    </source>
</evidence>
<feature type="transmembrane region" description="Helical" evidence="7">
    <location>
        <begin position="299"/>
        <end position="322"/>
    </location>
</feature>
<keyword evidence="7" id="KW-0812">Transmembrane</keyword>
<dbReference type="SUPFAM" id="SSF158472">
    <property type="entry name" value="HAMP domain-like"/>
    <property type="match status" value="1"/>
</dbReference>
<organism evidence="9 10">
    <name type="scientific">Paenibacillus ferrarius</name>
    <dbReference type="NCBI Taxonomy" id="1469647"/>
    <lineage>
        <taxon>Bacteria</taxon>
        <taxon>Bacillati</taxon>
        <taxon>Bacillota</taxon>
        <taxon>Bacilli</taxon>
        <taxon>Bacillales</taxon>
        <taxon>Paenibacillaceae</taxon>
        <taxon>Paenibacillus</taxon>
    </lineage>
</organism>
<dbReference type="Proteomes" id="UP000190626">
    <property type="component" value="Unassembled WGS sequence"/>
</dbReference>
<dbReference type="Pfam" id="PF06580">
    <property type="entry name" value="His_kinase"/>
    <property type="match status" value="1"/>
</dbReference>
<comment type="caution">
    <text evidence="9">The sequence shown here is derived from an EMBL/GenBank/DDBJ whole genome shotgun (WGS) entry which is preliminary data.</text>
</comment>
<evidence type="ECO:0000256" key="5">
    <source>
        <dbReference type="ARBA" id="ARBA00022777"/>
    </source>
</evidence>
<reference evidence="10" key="1">
    <citation type="submission" date="2016-07" db="EMBL/GenBank/DDBJ databases">
        <authorList>
            <person name="Florea S."/>
            <person name="Webb J.S."/>
            <person name="Jaromczyk J."/>
            <person name="Schardl C.L."/>
        </authorList>
    </citation>
    <scope>NUCLEOTIDE SEQUENCE [LARGE SCALE GENOMIC DNA]</scope>
    <source>
        <strain evidence="10">CY1</strain>
    </source>
</reference>
<keyword evidence="3" id="KW-0597">Phosphoprotein</keyword>
<keyword evidence="10" id="KW-1185">Reference proteome</keyword>